<evidence type="ECO:0000256" key="6">
    <source>
        <dbReference type="ARBA" id="ARBA00023049"/>
    </source>
</evidence>
<evidence type="ECO:0000256" key="1">
    <source>
        <dbReference type="ARBA" id="ARBA00009490"/>
    </source>
</evidence>
<dbReference type="AlphaFoldDB" id="A0A1H8B3G7"/>
<dbReference type="GO" id="GO:0005509">
    <property type="term" value="F:calcium ion binding"/>
    <property type="evidence" value="ECO:0007669"/>
    <property type="project" value="InterPro"/>
</dbReference>
<sequence>MPTPFSFSNTIATGFTGSITVDALIYGFRWENSVISYSFPGVQSVWSTNPFTGYDPGDEPWSLSYAPLSLSNRSDFEAALQQWQNVADIKFEPINETQNTVGDIRIAYSQVPALSSAEAWAYLPAQGVWGGDIWVNKSSVSASREWTPGNYSFLTILHEIGHALGLTHPFDDPAFPTADNTMSSTIMSYSALPGNQESVFDYYPTTPMPLDIMAIQHMYGANTDFQKDNSTILFTDDKTYHETIFDTGGIDTITYTGSQHTIIQLTAGSGSYIGNAVHAISDNEHIAVPNIWIAYDTVIENAAGGINDDEIYGNPFDNILSGNAGNDILTGLEGDDTFLGGTGIDEVVFTDKLTDYLLNKTADGFTITHQTGTDGKDILLEIERLKFTDKGLALDIDGHAGRIAKLVSITFGADTVSNPDLIRVGLSLIDNGASNEELAFTALTALGISSHDQLVSLLWHNLYGFDPTPDEKQPYVTLLDSQQLSAADLTILAASTPLNDENIDLVGLMQSGLTFSL</sequence>
<dbReference type="RefSeq" id="WP_090627395.1">
    <property type="nucleotide sequence ID" value="NZ_FOCP01000002.1"/>
</dbReference>
<dbReference type="STRING" id="917.SAMN05216326_11576"/>
<dbReference type="Pfam" id="PF00353">
    <property type="entry name" value="HemolysinCabind"/>
    <property type="match status" value="1"/>
</dbReference>
<dbReference type="Gene3D" id="3.40.390.10">
    <property type="entry name" value="Collagenase (Catalytic Domain)"/>
    <property type="match status" value="1"/>
</dbReference>
<dbReference type="PANTHER" id="PTHR10201:SF323">
    <property type="entry name" value="MATRIX METALLOPROTEINASE-21"/>
    <property type="match status" value="1"/>
</dbReference>
<dbReference type="InterPro" id="IPR006026">
    <property type="entry name" value="Peptidase_Metallo"/>
</dbReference>
<evidence type="ECO:0000313" key="8">
    <source>
        <dbReference type="EMBL" id="SEM77276.1"/>
    </source>
</evidence>
<evidence type="ECO:0000256" key="4">
    <source>
        <dbReference type="ARBA" id="ARBA00022801"/>
    </source>
</evidence>
<keyword evidence="3" id="KW-0479">Metal-binding</keyword>
<dbReference type="GO" id="GO:0006508">
    <property type="term" value="P:proteolysis"/>
    <property type="evidence" value="ECO:0007669"/>
    <property type="project" value="UniProtKB-KW"/>
</dbReference>
<evidence type="ECO:0000259" key="7">
    <source>
        <dbReference type="SMART" id="SM00235"/>
    </source>
</evidence>
<dbReference type="Proteomes" id="UP000199459">
    <property type="component" value="Unassembled WGS sequence"/>
</dbReference>
<dbReference type="InterPro" id="IPR034033">
    <property type="entry name" value="Serralysin-like"/>
</dbReference>
<gene>
    <name evidence="8" type="ORF">SAMN05216325_10278</name>
</gene>
<dbReference type="InterPro" id="IPR024079">
    <property type="entry name" value="MetalloPept_cat_dom_sf"/>
</dbReference>
<proteinExistence type="inferred from homology"/>
<evidence type="ECO:0000313" key="9">
    <source>
        <dbReference type="Proteomes" id="UP000199459"/>
    </source>
</evidence>
<dbReference type="InterPro" id="IPR001343">
    <property type="entry name" value="Hemolysn_Ca-bd"/>
</dbReference>
<accession>A0A1H8B3G7</accession>
<reference evidence="8 9" key="1">
    <citation type="submission" date="2016-10" db="EMBL/GenBank/DDBJ databases">
        <authorList>
            <person name="de Groot N.N."/>
        </authorList>
    </citation>
    <scope>NUCLEOTIDE SEQUENCE [LARGE SCALE GENOMIC DNA]</scope>
    <source>
        <strain evidence="8 9">Nm22</strain>
    </source>
</reference>
<dbReference type="OrthoDB" id="480426at2"/>
<dbReference type="GO" id="GO:0004222">
    <property type="term" value="F:metalloendopeptidase activity"/>
    <property type="evidence" value="ECO:0007669"/>
    <property type="project" value="InterPro"/>
</dbReference>
<keyword evidence="6" id="KW-0482">Metalloprotease</keyword>
<feature type="domain" description="Peptidase metallopeptidase" evidence="7">
    <location>
        <begin position="26"/>
        <end position="205"/>
    </location>
</feature>
<dbReference type="SUPFAM" id="SSF51120">
    <property type="entry name" value="beta-Roll"/>
    <property type="match status" value="1"/>
</dbReference>
<dbReference type="InterPro" id="IPR011049">
    <property type="entry name" value="Serralysin-like_metalloprot_C"/>
</dbReference>
<evidence type="ECO:0000256" key="3">
    <source>
        <dbReference type="ARBA" id="ARBA00022723"/>
    </source>
</evidence>
<keyword evidence="4" id="KW-0378">Hydrolase</keyword>
<dbReference type="GO" id="GO:0008270">
    <property type="term" value="F:zinc ion binding"/>
    <property type="evidence" value="ECO:0007669"/>
    <property type="project" value="InterPro"/>
</dbReference>
<protein>
    <submittedName>
        <fullName evidence="8">Peptidase M10 serralysin C terminal</fullName>
    </submittedName>
</protein>
<evidence type="ECO:0000256" key="5">
    <source>
        <dbReference type="ARBA" id="ARBA00022833"/>
    </source>
</evidence>
<dbReference type="GO" id="GO:0031012">
    <property type="term" value="C:extracellular matrix"/>
    <property type="evidence" value="ECO:0007669"/>
    <property type="project" value="InterPro"/>
</dbReference>
<dbReference type="SMART" id="SM00235">
    <property type="entry name" value="ZnMc"/>
    <property type="match status" value="1"/>
</dbReference>
<organism evidence="8 9">
    <name type="scientific">Nitrosomonas marina</name>
    <dbReference type="NCBI Taxonomy" id="917"/>
    <lineage>
        <taxon>Bacteria</taxon>
        <taxon>Pseudomonadati</taxon>
        <taxon>Pseudomonadota</taxon>
        <taxon>Betaproteobacteria</taxon>
        <taxon>Nitrosomonadales</taxon>
        <taxon>Nitrosomonadaceae</taxon>
        <taxon>Nitrosomonas</taxon>
    </lineage>
</organism>
<dbReference type="SUPFAM" id="SSF55486">
    <property type="entry name" value="Metalloproteases ('zincins'), catalytic domain"/>
    <property type="match status" value="1"/>
</dbReference>
<evidence type="ECO:0000256" key="2">
    <source>
        <dbReference type="ARBA" id="ARBA00022670"/>
    </source>
</evidence>
<keyword evidence="5" id="KW-0862">Zinc</keyword>
<dbReference type="Gene3D" id="2.150.10.10">
    <property type="entry name" value="Serralysin-like metalloprotease, C-terminal"/>
    <property type="match status" value="1"/>
</dbReference>
<dbReference type="InterPro" id="IPR001818">
    <property type="entry name" value="Pept_M10_metallopeptidase"/>
</dbReference>
<dbReference type="CDD" id="cd04277">
    <property type="entry name" value="ZnMc_serralysin_like"/>
    <property type="match status" value="1"/>
</dbReference>
<dbReference type="PANTHER" id="PTHR10201">
    <property type="entry name" value="MATRIX METALLOPROTEINASE"/>
    <property type="match status" value="1"/>
</dbReference>
<comment type="similarity">
    <text evidence="1">Belongs to the peptidase M10B family.</text>
</comment>
<name>A0A1H8B3G7_9PROT</name>
<dbReference type="EMBL" id="FOCP01000002">
    <property type="protein sequence ID" value="SEM77276.1"/>
    <property type="molecule type" value="Genomic_DNA"/>
</dbReference>
<dbReference type="Pfam" id="PF00413">
    <property type="entry name" value="Peptidase_M10"/>
    <property type="match status" value="1"/>
</dbReference>
<keyword evidence="2" id="KW-0645">Protease</keyword>